<accession>A0AAV4QYJ7</accession>
<keyword evidence="2" id="KW-1185">Reference proteome</keyword>
<reference evidence="1 2" key="1">
    <citation type="submission" date="2021-06" db="EMBL/GenBank/DDBJ databases">
        <title>Caerostris extrusa draft genome.</title>
        <authorList>
            <person name="Kono N."/>
            <person name="Arakawa K."/>
        </authorList>
    </citation>
    <scope>NUCLEOTIDE SEQUENCE [LARGE SCALE GENOMIC DNA]</scope>
</reference>
<organism evidence="1 2">
    <name type="scientific">Caerostris extrusa</name>
    <name type="common">Bark spider</name>
    <name type="synonym">Caerostris bankana</name>
    <dbReference type="NCBI Taxonomy" id="172846"/>
    <lineage>
        <taxon>Eukaryota</taxon>
        <taxon>Metazoa</taxon>
        <taxon>Ecdysozoa</taxon>
        <taxon>Arthropoda</taxon>
        <taxon>Chelicerata</taxon>
        <taxon>Arachnida</taxon>
        <taxon>Araneae</taxon>
        <taxon>Araneomorphae</taxon>
        <taxon>Entelegynae</taxon>
        <taxon>Araneoidea</taxon>
        <taxon>Araneidae</taxon>
        <taxon>Caerostris</taxon>
    </lineage>
</organism>
<comment type="caution">
    <text evidence="1">The sequence shown here is derived from an EMBL/GenBank/DDBJ whole genome shotgun (WGS) entry which is preliminary data.</text>
</comment>
<proteinExistence type="predicted"/>
<gene>
    <name evidence="1" type="ORF">CEXT_359561</name>
</gene>
<name>A0AAV4QYJ7_CAEEX</name>
<evidence type="ECO:0000313" key="2">
    <source>
        <dbReference type="Proteomes" id="UP001054945"/>
    </source>
</evidence>
<sequence>MKKEKKISTGGKESRICRCDLTTRRKQVRKRRKTAISFLPRWRSIYWKQSLSPGKAIAFGLPLCNGRLLLPFPVLKVGTNGLW</sequence>
<protein>
    <submittedName>
        <fullName evidence="1">Uncharacterized protein</fullName>
    </submittedName>
</protein>
<dbReference type="AlphaFoldDB" id="A0AAV4QYJ7"/>
<dbReference type="EMBL" id="BPLR01006850">
    <property type="protein sequence ID" value="GIY12783.1"/>
    <property type="molecule type" value="Genomic_DNA"/>
</dbReference>
<dbReference type="Proteomes" id="UP001054945">
    <property type="component" value="Unassembled WGS sequence"/>
</dbReference>
<evidence type="ECO:0000313" key="1">
    <source>
        <dbReference type="EMBL" id="GIY12783.1"/>
    </source>
</evidence>